<proteinExistence type="predicted"/>
<feature type="transmembrane region" description="Helical" evidence="2">
    <location>
        <begin position="103"/>
        <end position="119"/>
    </location>
</feature>
<dbReference type="Proteomes" id="UP001054902">
    <property type="component" value="Unassembled WGS sequence"/>
</dbReference>
<keyword evidence="2" id="KW-0812">Transmembrane</keyword>
<keyword evidence="4" id="KW-1185">Reference proteome</keyword>
<feature type="transmembrane region" description="Helical" evidence="2">
    <location>
        <begin position="140"/>
        <end position="157"/>
    </location>
</feature>
<protein>
    <submittedName>
        <fullName evidence="3">Uncharacterized protein</fullName>
    </submittedName>
</protein>
<gene>
    <name evidence="3" type="ORF">CTEN210_07360</name>
</gene>
<organism evidence="3 4">
    <name type="scientific">Chaetoceros tenuissimus</name>
    <dbReference type="NCBI Taxonomy" id="426638"/>
    <lineage>
        <taxon>Eukaryota</taxon>
        <taxon>Sar</taxon>
        <taxon>Stramenopiles</taxon>
        <taxon>Ochrophyta</taxon>
        <taxon>Bacillariophyta</taxon>
        <taxon>Coscinodiscophyceae</taxon>
        <taxon>Chaetocerotophycidae</taxon>
        <taxon>Chaetocerotales</taxon>
        <taxon>Chaetocerotaceae</taxon>
        <taxon>Chaetoceros</taxon>
    </lineage>
</organism>
<accession>A0AAD3H5P9</accession>
<evidence type="ECO:0000313" key="4">
    <source>
        <dbReference type="Proteomes" id="UP001054902"/>
    </source>
</evidence>
<dbReference type="AlphaFoldDB" id="A0AAD3H5P9"/>
<evidence type="ECO:0000313" key="3">
    <source>
        <dbReference type="EMBL" id="GFH50884.1"/>
    </source>
</evidence>
<feature type="region of interest" description="Disordered" evidence="1">
    <location>
        <begin position="1"/>
        <end position="41"/>
    </location>
</feature>
<keyword evidence="2" id="KW-1133">Transmembrane helix</keyword>
<sequence length="264" mass="29863">MGKVNPSAPPIVDAKPVDPSDASRISSTSTAPSDTSSTPYSSMTSELVGSVAEGQTIYIRAVYRTFLHRFSLFVNFFVILSAFGIAVGQIWGMAIKHTVFLETLLRSYMIGISGMIVLNEIESVTLLKSSPILYKYPWRGVFYTFFGALGTLLNDIGNDDYVNNWNRYKYNNYNNNSSGYVTFQIPSLEHFIEIFIGVTSRLLFFMGCVYFLMGILFLQSKVNRDVEEFRHRLRMCNESFGNHQDVMQRRVGGRLAEEIGMTHV</sequence>
<evidence type="ECO:0000256" key="2">
    <source>
        <dbReference type="SAM" id="Phobius"/>
    </source>
</evidence>
<reference evidence="3 4" key="1">
    <citation type="journal article" date="2021" name="Sci. Rep.">
        <title>The genome of the diatom Chaetoceros tenuissimus carries an ancient integrated fragment of an extant virus.</title>
        <authorList>
            <person name="Hongo Y."/>
            <person name="Kimura K."/>
            <person name="Takaki Y."/>
            <person name="Yoshida Y."/>
            <person name="Baba S."/>
            <person name="Kobayashi G."/>
            <person name="Nagasaki K."/>
            <person name="Hano T."/>
            <person name="Tomaru Y."/>
        </authorList>
    </citation>
    <scope>NUCLEOTIDE SEQUENCE [LARGE SCALE GENOMIC DNA]</scope>
    <source>
        <strain evidence="3 4">NIES-3715</strain>
    </source>
</reference>
<feature type="transmembrane region" description="Helical" evidence="2">
    <location>
        <begin position="194"/>
        <end position="218"/>
    </location>
</feature>
<comment type="caution">
    <text evidence="3">The sequence shown here is derived from an EMBL/GenBank/DDBJ whole genome shotgun (WGS) entry which is preliminary data.</text>
</comment>
<feature type="compositionally biased region" description="Low complexity" evidence="1">
    <location>
        <begin position="26"/>
        <end position="41"/>
    </location>
</feature>
<feature type="transmembrane region" description="Helical" evidence="2">
    <location>
        <begin position="70"/>
        <end position="91"/>
    </location>
</feature>
<dbReference type="EMBL" id="BLLK01000045">
    <property type="protein sequence ID" value="GFH50884.1"/>
    <property type="molecule type" value="Genomic_DNA"/>
</dbReference>
<evidence type="ECO:0000256" key="1">
    <source>
        <dbReference type="SAM" id="MobiDB-lite"/>
    </source>
</evidence>
<keyword evidence="2" id="KW-0472">Membrane</keyword>
<name>A0AAD3H5P9_9STRA</name>